<name>R0EG93_CAUVI</name>
<sequence>MNKRCFSVPRMNNQGGNFLESFPLSPGGFKESQWAFGCEPPQTSTRRQALYGMGAASLSKYILELITTKSGNKNDHAESYYLSDHDIDDNENLYPSGKLDINPNRIAIAHWHFFPRSIDNKNWPDDYYESGYLSPNGERGIHRAYGGYVRNRPLPRPAITSTREDWRIADARDEITMAKRMGIDCFQMNEAGDYSAHSKTQIMISAATQFNSFNIMLSIDCDSISSLSDQKVADYFNAFRSASPVLRHSDGKLVVGCYRPEAIGPSRWASIISRIGEDVFFLPTFLDIHSIQSYAGLASGISVWRGNKISDFDHDSSMNTAADFCAANKLEFAAQVMPQDHRPRSQVYCEARGSRNLIAGFDFARARTGRYLVIGTWNDYAEGHAIQPSTQTQFGYSDVARYHLSWWKGGSPPTIERDAFYYFYRLEQTGAAGTGALQTAPRFHLQAGSDGPYDEIEMLAFLTRPARLWINNTYLDVGSGIQRLRIPWALGTPKFKITRREKLVAELSGGWATRSTSDYQDLLYRSGSSLRRPITIS</sequence>
<dbReference type="GO" id="GO:0051118">
    <property type="term" value="F:glucan endo-1,3-alpha-glucosidase activity"/>
    <property type="evidence" value="ECO:0007669"/>
    <property type="project" value="InterPro"/>
</dbReference>
<dbReference type="STRING" id="1292034.OR37_03066"/>
<evidence type="ECO:0000313" key="2">
    <source>
        <dbReference type="Proteomes" id="UP000013063"/>
    </source>
</evidence>
<dbReference type="EMBL" id="APMP01000022">
    <property type="protein sequence ID" value="ENZ81064.1"/>
    <property type="molecule type" value="Genomic_DNA"/>
</dbReference>
<dbReference type="Proteomes" id="UP000013063">
    <property type="component" value="Unassembled WGS sequence"/>
</dbReference>
<keyword evidence="2" id="KW-1185">Reference proteome</keyword>
<dbReference type="Pfam" id="PF03659">
    <property type="entry name" value="Glyco_hydro_71"/>
    <property type="match status" value="1"/>
</dbReference>
<dbReference type="AlphaFoldDB" id="R0EG93"/>
<evidence type="ECO:0000313" key="1">
    <source>
        <dbReference type="EMBL" id="ENZ81064.1"/>
    </source>
</evidence>
<dbReference type="InterPro" id="IPR005197">
    <property type="entry name" value="Glyco_hydro_71"/>
</dbReference>
<dbReference type="PATRIC" id="fig|1292034.3.peg.3047"/>
<proteinExistence type="predicted"/>
<gene>
    <name evidence="1" type="ORF">OR37_03066</name>
</gene>
<comment type="caution">
    <text evidence="1">The sequence shown here is derived from an EMBL/GenBank/DDBJ whole genome shotgun (WGS) entry which is preliminary data.</text>
</comment>
<dbReference type="Gene3D" id="3.20.20.80">
    <property type="entry name" value="Glycosidases"/>
    <property type="match status" value="1"/>
</dbReference>
<protein>
    <submittedName>
        <fullName evidence="1">Uncharacterized protein</fullName>
    </submittedName>
</protein>
<dbReference type="eggNOG" id="COG1572">
    <property type="taxonomic scope" value="Bacteria"/>
</dbReference>
<organism evidence="1 2">
    <name type="scientific">Caulobacter vibrioides OR37</name>
    <dbReference type="NCBI Taxonomy" id="1292034"/>
    <lineage>
        <taxon>Bacteria</taxon>
        <taxon>Pseudomonadati</taxon>
        <taxon>Pseudomonadota</taxon>
        <taxon>Alphaproteobacteria</taxon>
        <taxon>Caulobacterales</taxon>
        <taxon>Caulobacteraceae</taxon>
        <taxon>Caulobacter</taxon>
    </lineage>
</organism>
<accession>R0EG93</accession>
<reference evidence="1 2" key="1">
    <citation type="journal article" date="2013" name="Genome Announc.">
        <title>Draft Genome Sequence for Caulobacter sp. Strain OR37, a Bacterium Tolerant to Heavy Metals.</title>
        <authorList>
            <person name="Utturkar S.M."/>
            <person name="Bollmann A."/>
            <person name="Brzoska R.M."/>
            <person name="Klingeman D.M."/>
            <person name="Epstein S.E."/>
            <person name="Palumbo A.V."/>
            <person name="Brown S.D."/>
        </authorList>
    </citation>
    <scope>NUCLEOTIDE SEQUENCE [LARGE SCALE GENOMIC DNA]</scope>
    <source>
        <strain evidence="1 2">OR37</strain>
    </source>
</reference>
<dbReference type="OrthoDB" id="976137at2"/>